<sequence>MTPEELNRIRYTITLSCTDAEEARERDAGLPLLDKGDEAAQPWPSNPVVLPHGSASVSELREFFIQTLVEKHNTTLEYAQRTALKWHLGKGWIFRSLPLKRFSEIFSDDIGPHLACAVSGALSRESKVQSDNIWADWMKTTGPRNFRNAGQIGLISCFLFYFFTRSVPQLSAVLVGSWLLLRSKQLQALSSSLQQGRNYGDGSTYQKLTFSLVVAFVTSPCFLAVCSVILGGAAFFRTTPEQQEALRRVTQTVMGEQVVKKFLNDVFSVLFFGNLPQEGNQPPAERPIHNTPLDANTLVNKATLMVSSIVHGCRPRCRSSSMISSESFRVCSSVRLLIDWPSGPPRNLRGYSPHTNQSNEPARYDRPTGPPRDLCGCCRGTKLHQRVTQHTAWPRALLAIHAGVVEVLSYTNESRNTLPANGPSSRSMRVSPSY</sequence>
<proteinExistence type="predicted"/>
<name>A0ACC1QUA7_9HYPO</name>
<evidence type="ECO:0000313" key="2">
    <source>
        <dbReference type="Proteomes" id="UP001148737"/>
    </source>
</evidence>
<reference evidence="1" key="1">
    <citation type="submission" date="2022-07" db="EMBL/GenBank/DDBJ databases">
        <title>Genome Sequence of Lecanicillium saksenae.</title>
        <authorList>
            <person name="Buettner E."/>
        </authorList>
    </citation>
    <scope>NUCLEOTIDE SEQUENCE</scope>
    <source>
        <strain evidence="1">VT-O1</strain>
    </source>
</reference>
<protein>
    <submittedName>
        <fullName evidence="1">Uncharacterized protein</fullName>
    </submittedName>
</protein>
<dbReference type="EMBL" id="JANAKD010000654">
    <property type="protein sequence ID" value="KAJ3491220.1"/>
    <property type="molecule type" value="Genomic_DNA"/>
</dbReference>
<accession>A0ACC1QUA7</accession>
<evidence type="ECO:0000313" key="1">
    <source>
        <dbReference type="EMBL" id="KAJ3491220.1"/>
    </source>
</evidence>
<organism evidence="1 2">
    <name type="scientific">Lecanicillium saksenae</name>
    <dbReference type="NCBI Taxonomy" id="468837"/>
    <lineage>
        <taxon>Eukaryota</taxon>
        <taxon>Fungi</taxon>
        <taxon>Dikarya</taxon>
        <taxon>Ascomycota</taxon>
        <taxon>Pezizomycotina</taxon>
        <taxon>Sordariomycetes</taxon>
        <taxon>Hypocreomycetidae</taxon>
        <taxon>Hypocreales</taxon>
        <taxon>Cordycipitaceae</taxon>
        <taxon>Lecanicillium</taxon>
    </lineage>
</organism>
<gene>
    <name evidence="1" type="ORF">NLG97_g5629</name>
</gene>
<comment type="caution">
    <text evidence="1">The sequence shown here is derived from an EMBL/GenBank/DDBJ whole genome shotgun (WGS) entry which is preliminary data.</text>
</comment>
<keyword evidence="2" id="KW-1185">Reference proteome</keyword>
<dbReference type="Proteomes" id="UP001148737">
    <property type="component" value="Unassembled WGS sequence"/>
</dbReference>